<dbReference type="Pfam" id="PF04237">
    <property type="entry name" value="YjbR"/>
    <property type="match status" value="1"/>
</dbReference>
<dbReference type="InterPro" id="IPR058532">
    <property type="entry name" value="YjbR/MT2646/Rv2570-like"/>
</dbReference>
<dbReference type="GO" id="GO:0003677">
    <property type="term" value="F:DNA binding"/>
    <property type="evidence" value="ECO:0007669"/>
    <property type="project" value="UniProtKB-KW"/>
</dbReference>
<accession>A0ABW4XAZ0</accession>
<keyword evidence="2" id="KW-1185">Reference proteome</keyword>
<evidence type="ECO:0000313" key="1">
    <source>
        <dbReference type="EMBL" id="MFD2092013.1"/>
    </source>
</evidence>
<organism evidence="1 2">
    <name type="scientific">Blastococcus deserti</name>
    <dbReference type="NCBI Taxonomy" id="2259033"/>
    <lineage>
        <taxon>Bacteria</taxon>
        <taxon>Bacillati</taxon>
        <taxon>Actinomycetota</taxon>
        <taxon>Actinomycetes</taxon>
        <taxon>Geodermatophilales</taxon>
        <taxon>Geodermatophilaceae</taxon>
        <taxon>Blastococcus</taxon>
    </lineage>
</organism>
<name>A0ABW4XAZ0_9ACTN</name>
<evidence type="ECO:0000313" key="2">
    <source>
        <dbReference type="Proteomes" id="UP001597402"/>
    </source>
</evidence>
<dbReference type="RefSeq" id="WP_376875030.1">
    <property type="nucleotide sequence ID" value="NZ_JBHUHP010000009.1"/>
</dbReference>
<dbReference type="EMBL" id="JBHUHP010000009">
    <property type="protein sequence ID" value="MFD2092013.1"/>
    <property type="molecule type" value="Genomic_DNA"/>
</dbReference>
<dbReference type="Proteomes" id="UP001597402">
    <property type="component" value="Unassembled WGS sequence"/>
</dbReference>
<sequence>MATWADVARICLALPGTTEVSSRGGRQWRVRDKGFVWERPLRKKDLAELGPRAPTGTPLAAYVPDEGAKAALIAEEPDVYFTTSHFDGHPSVLCRLEALDVESLTELAGEAWACRAPRRLVAEHRLVEERGPR</sequence>
<keyword evidence="1" id="KW-0238">DNA-binding</keyword>
<protein>
    <submittedName>
        <fullName evidence="1">MmcQ/YjbR family DNA-binding protein</fullName>
    </submittedName>
</protein>
<proteinExistence type="predicted"/>
<gene>
    <name evidence="1" type="ORF">ACFSHS_10575</name>
</gene>
<reference evidence="2" key="1">
    <citation type="journal article" date="2019" name="Int. J. Syst. Evol. Microbiol.">
        <title>The Global Catalogue of Microorganisms (GCM) 10K type strain sequencing project: providing services to taxonomists for standard genome sequencing and annotation.</title>
        <authorList>
            <consortium name="The Broad Institute Genomics Platform"/>
            <consortium name="The Broad Institute Genome Sequencing Center for Infectious Disease"/>
            <person name="Wu L."/>
            <person name="Ma J."/>
        </authorList>
    </citation>
    <scope>NUCLEOTIDE SEQUENCE [LARGE SCALE GENOMIC DNA]</scope>
    <source>
        <strain evidence="2">JCM 3338</strain>
    </source>
</reference>
<comment type="caution">
    <text evidence="1">The sequence shown here is derived from an EMBL/GenBank/DDBJ whole genome shotgun (WGS) entry which is preliminary data.</text>
</comment>